<name>A0A2V3ZV21_9BACT</name>
<comment type="caution">
    <text evidence="1">The sequence shown here is derived from an EMBL/GenBank/DDBJ whole genome shotgun (WGS) entry which is preliminary data.</text>
</comment>
<accession>A0A2V3ZV21</accession>
<keyword evidence="2" id="KW-1185">Reference proteome</keyword>
<dbReference type="RefSeq" id="WP_110361821.1">
    <property type="nucleotide sequence ID" value="NZ_QFLI01000007.1"/>
</dbReference>
<sequence length="193" mass="22308">MRNSMLFIVATLLTFSCNPHPAKTDIFGKNATGNSINKEIQFNWLLDFNEKSTNTLVHDKRFEELKEIVIPDRNLRLLGFDSTLKRTFTSVMGGPPNQVKIDTTQNYLVASACRRGSCSEKGFIWFDLLSNKGVIAIVNHFPTKDYSDQPHLYITSKNYQSQTELREMVISEIKAWLKTERLTIPQDYWTFDF</sequence>
<dbReference type="EMBL" id="QFLI01000007">
    <property type="protein sequence ID" value="PXX98930.1"/>
    <property type="molecule type" value="Genomic_DNA"/>
</dbReference>
<dbReference type="Proteomes" id="UP000248079">
    <property type="component" value="Unassembled WGS sequence"/>
</dbReference>
<evidence type="ECO:0000313" key="1">
    <source>
        <dbReference type="EMBL" id="PXX98930.1"/>
    </source>
</evidence>
<protein>
    <submittedName>
        <fullName evidence="1">Uncharacterized protein</fullName>
    </submittedName>
</protein>
<dbReference type="PROSITE" id="PS51257">
    <property type="entry name" value="PROKAR_LIPOPROTEIN"/>
    <property type="match status" value="1"/>
</dbReference>
<dbReference type="OrthoDB" id="8753293at2"/>
<organism evidence="1 2">
    <name type="scientific">Marinifilum breve</name>
    <dbReference type="NCBI Taxonomy" id="2184082"/>
    <lineage>
        <taxon>Bacteria</taxon>
        <taxon>Pseudomonadati</taxon>
        <taxon>Bacteroidota</taxon>
        <taxon>Bacteroidia</taxon>
        <taxon>Marinilabiliales</taxon>
        <taxon>Marinifilaceae</taxon>
    </lineage>
</organism>
<proteinExistence type="predicted"/>
<dbReference type="AlphaFoldDB" id="A0A2V3ZV21"/>
<evidence type="ECO:0000313" key="2">
    <source>
        <dbReference type="Proteomes" id="UP000248079"/>
    </source>
</evidence>
<reference evidence="1 2" key="1">
    <citation type="submission" date="2018-05" db="EMBL/GenBank/DDBJ databases">
        <title>Marinifilum breve JC075T sp. nov., a marine bacterium isolated from Yongle Blue Hole in the South China Sea.</title>
        <authorList>
            <person name="Fu T."/>
        </authorList>
    </citation>
    <scope>NUCLEOTIDE SEQUENCE [LARGE SCALE GENOMIC DNA]</scope>
    <source>
        <strain evidence="1 2">JC075</strain>
    </source>
</reference>
<gene>
    <name evidence="1" type="ORF">DF185_16285</name>
</gene>